<protein>
    <recommendedName>
        <fullName evidence="3">Glucosamine-6-phosphate deaminase</fullName>
        <ecNumber evidence="3">3.5.99.6</ecNumber>
    </recommendedName>
    <alternativeName>
        <fullName evidence="3">GlcN6P deaminase</fullName>
        <shortName evidence="3">GNPDA</shortName>
    </alternativeName>
    <alternativeName>
        <fullName evidence="3">Glucosamine-6-phosphate isomerase</fullName>
    </alternativeName>
</protein>
<dbReference type="SUPFAM" id="SSF100950">
    <property type="entry name" value="NagB/RpiA/CoA transferase-like"/>
    <property type="match status" value="1"/>
</dbReference>
<organism evidence="5 6">
    <name type="scientific">Schaalia radingae</name>
    <dbReference type="NCBI Taxonomy" id="131110"/>
    <lineage>
        <taxon>Bacteria</taxon>
        <taxon>Bacillati</taxon>
        <taxon>Actinomycetota</taxon>
        <taxon>Actinomycetes</taxon>
        <taxon>Actinomycetales</taxon>
        <taxon>Actinomycetaceae</taxon>
        <taxon>Schaalia</taxon>
    </lineage>
</organism>
<dbReference type="InterPro" id="IPR037171">
    <property type="entry name" value="NagB/RpiA_transferase-like"/>
</dbReference>
<feature type="active site" description="For ring-opening step" evidence="3">
    <location>
        <position position="144"/>
    </location>
</feature>
<comment type="caution">
    <text evidence="3">Lacks conserved residue(s) required for the propagation of feature annotation.</text>
</comment>
<evidence type="ECO:0000256" key="3">
    <source>
        <dbReference type="HAMAP-Rule" id="MF_01241"/>
    </source>
</evidence>
<evidence type="ECO:0000313" key="6">
    <source>
        <dbReference type="Proteomes" id="UP000198976"/>
    </source>
</evidence>
<dbReference type="Pfam" id="PF01182">
    <property type="entry name" value="Glucosamine_iso"/>
    <property type="match status" value="1"/>
</dbReference>
<dbReference type="HAMAP" id="MF_01241">
    <property type="entry name" value="GlcN6P_deamin"/>
    <property type="match status" value="1"/>
</dbReference>
<feature type="active site" description="Proton acceptor; for ring-opening step" evidence="3">
    <location>
        <position position="139"/>
    </location>
</feature>
<dbReference type="RefSeq" id="WP_058236061.1">
    <property type="nucleotide sequence ID" value="NZ_LT629792.1"/>
</dbReference>
<dbReference type="CDD" id="cd01399">
    <property type="entry name" value="GlcN6P_deaminase"/>
    <property type="match status" value="1"/>
</dbReference>
<dbReference type="EC" id="3.5.99.6" evidence="3"/>
<name>A0ABY0V5T9_9ACTO</name>
<proteinExistence type="inferred from homology"/>
<dbReference type="NCBIfam" id="NF001684">
    <property type="entry name" value="PRK00443.1-4"/>
    <property type="match status" value="1"/>
</dbReference>
<evidence type="ECO:0000256" key="1">
    <source>
        <dbReference type="ARBA" id="ARBA00022801"/>
    </source>
</evidence>
<evidence type="ECO:0000256" key="2">
    <source>
        <dbReference type="ARBA" id="ARBA00023277"/>
    </source>
</evidence>
<feature type="active site" description="For ring-opening step" evidence="3">
    <location>
        <position position="137"/>
    </location>
</feature>
<dbReference type="NCBIfam" id="TIGR00502">
    <property type="entry name" value="nagB"/>
    <property type="match status" value="1"/>
</dbReference>
<evidence type="ECO:0000313" key="5">
    <source>
        <dbReference type="EMBL" id="SDT87921.1"/>
    </source>
</evidence>
<comment type="pathway">
    <text evidence="3">Amino-sugar metabolism; N-acetylneuraminate degradation; D-fructose 6-phosphate from N-acetylneuraminate: step 5/5.</text>
</comment>
<dbReference type="Gene3D" id="3.40.50.1360">
    <property type="match status" value="1"/>
</dbReference>
<dbReference type="InterPro" id="IPR004547">
    <property type="entry name" value="Glucosamine6P_isomerase"/>
</dbReference>
<accession>A0ABY0V5T9</accession>
<feature type="domain" description="Glucosamine/galactosamine-6-phosphate isomerase" evidence="4">
    <location>
        <begin position="17"/>
        <end position="226"/>
    </location>
</feature>
<dbReference type="Proteomes" id="UP000198976">
    <property type="component" value="Chromosome I"/>
</dbReference>
<evidence type="ECO:0000259" key="4">
    <source>
        <dbReference type="Pfam" id="PF01182"/>
    </source>
</evidence>
<gene>
    <name evidence="3" type="primary">nagB</name>
    <name evidence="5" type="ORF">SAMN04489714_0487</name>
</gene>
<comment type="similarity">
    <text evidence="3">Belongs to the glucosamine/galactosamine-6-phosphate isomerase family. NagB subfamily.</text>
</comment>
<comment type="catalytic activity">
    <reaction evidence="3">
        <text>alpha-D-glucosamine 6-phosphate + H2O = beta-D-fructose 6-phosphate + NH4(+)</text>
        <dbReference type="Rhea" id="RHEA:12172"/>
        <dbReference type="ChEBI" id="CHEBI:15377"/>
        <dbReference type="ChEBI" id="CHEBI:28938"/>
        <dbReference type="ChEBI" id="CHEBI:57634"/>
        <dbReference type="ChEBI" id="CHEBI:75989"/>
        <dbReference type="EC" id="3.5.99.6"/>
    </reaction>
</comment>
<dbReference type="PROSITE" id="PS01161">
    <property type="entry name" value="GLC_GALNAC_ISOMERASE"/>
    <property type="match status" value="1"/>
</dbReference>
<sequence>MLIHVASSEEEIGSLGADLIEKLYADKPTAVLGTATGSSPVPLYRELVARHQTGTLSFAKGQFFQLDEYVGVPREHPQSYWRFLCENIVDHIDLPKGGLNVPDERDGNTLDEAAAAYDARIREAGGVDLQILGIGSDGHIGFNEPGGSLSSRTHSGALSRQTRQDNARFFDGDLEQVPTHCITQGLGTIMEARQLLMIATGENKAEAVKELIEGGVSARWPATIIQFHPAVTVLLDEAAASQLEMVELYEAEWASRH</sequence>
<dbReference type="PANTHER" id="PTHR11280:SF5">
    <property type="entry name" value="GLUCOSAMINE-6-PHOSPHATE ISOMERASE"/>
    <property type="match status" value="1"/>
</dbReference>
<keyword evidence="6" id="KW-1185">Reference proteome</keyword>
<feature type="active site" description="Proton acceptor; for enolization step" evidence="3">
    <location>
        <position position="67"/>
    </location>
</feature>
<keyword evidence="2 3" id="KW-0119">Carbohydrate metabolism</keyword>
<dbReference type="PANTHER" id="PTHR11280">
    <property type="entry name" value="GLUCOSAMINE-6-PHOSPHATE ISOMERASE"/>
    <property type="match status" value="1"/>
</dbReference>
<comment type="function">
    <text evidence="3">Catalyzes the reversible isomerization-deamination of glucosamine 6-phosphate (GlcN6P) to form fructose 6-phosphate (Fru6P) and ammonium ion.</text>
</comment>
<reference evidence="5 6" key="1">
    <citation type="submission" date="2016-10" db="EMBL/GenBank/DDBJ databases">
        <authorList>
            <person name="Varghese N."/>
            <person name="Submissions S."/>
        </authorList>
    </citation>
    <scope>NUCLEOTIDE SEQUENCE [LARGE SCALE GENOMIC DNA]</scope>
    <source>
        <strain evidence="5 6">DSM 9169</strain>
    </source>
</reference>
<dbReference type="EMBL" id="LT629792">
    <property type="protein sequence ID" value="SDT87921.1"/>
    <property type="molecule type" value="Genomic_DNA"/>
</dbReference>
<dbReference type="InterPro" id="IPR006148">
    <property type="entry name" value="Glc/Gal-6P_isomerase"/>
</dbReference>
<keyword evidence="1 3" id="KW-0378">Hydrolase</keyword>
<dbReference type="InterPro" id="IPR018321">
    <property type="entry name" value="Glucosamine6P_isomerase_CS"/>
</dbReference>